<organism evidence="1 2">
    <name type="scientific">Saccharopolyspora taberi</name>
    <dbReference type="NCBI Taxonomy" id="60895"/>
    <lineage>
        <taxon>Bacteria</taxon>
        <taxon>Bacillati</taxon>
        <taxon>Actinomycetota</taxon>
        <taxon>Actinomycetes</taxon>
        <taxon>Pseudonocardiales</taxon>
        <taxon>Pseudonocardiaceae</taxon>
        <taxon>Saccharopolyspora</taxon>
    </lineage>
</organism>
<protein>
    <submittedName>
        <fullName evidence="1">Uncharacterized protein</fullName>
    </submittedName>
</protein>
<reference evidence="1 2" key="1">
    <citation type="journal article" date="2019" name="Int. J. Syst. Evol. Microbiol.">
        <title>The Global Catalogue of Microorganisms (GCM) 10K type strain sequencing project: providing services to taxonomists for standard genome sequencing and annotation.</title>
        <authorList>
            <consortium name="The Broad Institute Genomics Platform"/>
            <consortium name="The Broad Institute Genome Sequencing Center for Infectious Disease"/>
            <person name="Wu L."/>
            <person name="Ma J."/>
        </authorList>
    </citation>
    <scope>NUCLEOTIDE SEQUENCE [LARGE SCALE GENOMIC DNA]</scope>
    <source>
        <strain evidence="1 2">JCM 9383</strain>
    </source>
</reference>
<evidence type="ECO:0000313" key="2">
    <source>
        <dbReference type="Proteomes" id="UP001500979"/>
    </source>
</evidence>
<accession>A0ABN3V0Q0</accession>
<sequence>MMQAQEYLVAPGELISAYVCGLDERCTAGLAGKREEVRRPPVQAPLPNEVNDLLGGVQRAVLQLLAVRLDTDELLVLFIPHGAHASVVDSVLGSGRMGSHTDEWRTEAL</sequence>
<proteinExistence type="predicted"/>
<keyword evidence="2" id="KW-1185">Reference proteome</keyword>
<gene>
    <name evidence="1" type="ORF">GCM10010470_02200</name>
</gene>
<name>A0ABN3V0Q0_9PSEU</name>
<dbReference type="EMBL" id="BAAAUX010000001">
    <property type="protein sequence ID" value="GAA2773960.1"/>
    <property type="molecule type" value="Genomic_DNA"/>
</dbReference>
<comment type="caution">
    <text evidence="1">The sequence shown here is derived from an EMBL/GenBank/DDBJ whole genome shotgun (WGS) entry which is preliminary data.</text>
</comment>
<evidence type="ECO:0000313" key="1">
    <source>
        <dbReference type="EMBL" id="GAA2773960.1"/>
    </source>
</evidence>
<dbReference type="Proteomes" id="UP001500979">
    <property type="component" value="Unassembled WGS sequence"/>
</dbReference>